<evidence type="ECO:0000313" key="1">
    <source>
        <dbReference type="EMBL" id="KAJ3502705.1"/>
    </source>
</evidence>
<protein>
    <submittedName>
        <fullName evidence="1">Uncharacterized protein</fullName>
    </submittedName>
</protein>
<evidence type="ECO:0000313" key="2">
    <source>
        <dbReference type="Proteomes" id="UP001148629"/>
    </source>
</evidence>
<dbReference type="EMBL" id="JANRMS010005337">
    <property type="protein sequence ID" value="KAJ3502705.1"/>
    <property type="molecule type" value="Genomic_DNA"/>
</dbReference>
<accession>A0ACC1RBH1</accession>
<comment type="caution">
    <text evidence="1">The sequence shown here is derived from an EMBL/GenBank/DDBJ whole genome shotgun (WGS) entry which is preliminary data.</text>
</comment>
<gene>
    <name evidence="1" type="ORF">NM208_g16667</name>
</gene>
<sequence length="432" mass="48604">MIEKNAEIPGSGPSLELERFHTPAETRPPQGSMLREEQESRRESRSLPKPGESQHDEPRQEHARIHDKEKRFQHPKNVRKALVANLLRWLITVVFVVAIYVVLWYYSQKDVISTQTKREFNALIIGLSLGLGLGITFSLEAMAKEIRWWILSLRQWPIREAELILKAKDLSRIVQLTWVSRSFWIRFYAIAFILLNLISQIALATLGLTYSTNPANLSAILKEGNVTVPDMSDLVTNRVLASKSQGLSALRYGSIALAWLWGSMDDIPRPGTFWDNNDPLIYCGGASCKFIFQESAPNPKKYDLVVSTNRSVEVTSRCRSWKVTRGRNGNETTITIDDESRSRIELMAVNGADQTTFMFDAASEQGTTWSEVTAFEASNANAWYYRCNVSFGPVVNAIRKEHEIGRNITSLASSAIALQGYGATGARRAWGC</sequence>
<keyword evidence="2" id="KW-1185">Reference proteome</keyword>
<reference evidence="1" key="1">
    <citation type="submission" date="2022-08" db="EMBL/GenBank/DDBJ databases">
        <title>Genome Sequence of Fusarium decemcellulare.</title>
        <authorList>
            <person name="Buettner E."/>
        </authorList>
    </citation>
    <scope>NUCLEOTIDE SEQUENCE</scope>
    <source>
        <strain evidence="1">Babe19</strain>
    </source>
</reference>
<proteinExistence type="predicted"/>
<name>A0ACC1RBH1_9HYPO</name>
<organism evidence="1 2">
    <name type="scientific">Fusarium decemcellulare</name>
    <dbReference type="NCBI Taxonomy" id="57161"/>
    <lineage>
        <taxon>Eukaryota</taxon>
        <taxon>Fungi</taxon>
        <taxon>Dikarya</taxon>
        <taxon>Ascomycota</taxon>
        <taxon>Pezizomycotina</taxon>
        <taxon>Sordariomycetes</taxon>
        <taxon>Hypocreomycetidae</taxon>
        <taxon>Hypocreales</taxon>
        <taxon>Nectriaceae</taxon>
        <taxon>Fusarium</taxon>
        <taxon>Fusarium decemcellulare species complex</taxon>
    </lineage>
</organism>
<dbReference type="Proteomes" id="UP001148629">
    <property type="component" value="Unassembled WGS sequence"/>
</dbReference>